<gene>
    <name evidence="1" type="ORF">BO222_03500</name>
</gene>
<keyword evidence="2" id="KW-1185">Reference proteome</keyword>
<dbReference type="OrthoDB" id="10001785at2"/>
<evidence type="ECO:0000313" key="2">
    <source>
        <dbReference type="Proteomes" id="UP000186341"/>
    </source>
</evidence>
<accession>A0A1U7NHJ3</accession>
<dbReference type="EMBL" id="MPJW01000088">
    <property type="protein sequence ID" value="OLU41299.1"/>
    <property type="molecule type" value="Genomic_DNA"/>
</dbReference>
<name>A0A1U7NHJ3_9FIRM</name>
<dbReference type="RefSeq" id="WP_075818390.1">
    <property type="nucleotide sequence ID" value="NZ_CAPNHH010000034.1"/>
</dbReference>
<evidence type="ECO:0000313" key="1">
    <source>
        <dbReference type="EMBL" id="OLU41299.1"/>
    </source>
</evidence>
<reference evidence="1 2" key="1">
    <citation type="submission" date="2016-11" db="EMBL/GenBank/DDBJ databases">
        <title>Description of two novel members of the family Erysipelotrichaceae: Ileibacterium lipovorans gen. nov., sp. nov. and Dubosiella newyorkensis, gen. nov., sp. nov.</title>
        <authorList>
            <person name="Cox L.M."/>
            <person name="Sohn J."/>
            <person name="Tyrrell K.L."/>
            <person name="Citron D.M."/>
            <person name="Lawson P.A."/>
            <person name="Patel N.B."/>
            <person name="Iizumi T."/>
            <person name="Perez-Perez G.I."/>
            <person name="Goldstein E.J."/>
            <person name="Blaser M.J."/>
        </authorList>
    </citation>
    <scope>NUCLEOTIDE SEQUENCE [LARGE SCALE GENOMIC DNA]</scope>
    <source>
        <strain evidence="1 2">NYU-BL-A3</strain>
    </source>
</reference>
<dbReference type="Proteomes" id="UP000186341">
    <property type="component" value="Unassembled WGS sequence"/>
</dbReference>
<sequence length="294" mass="33306">MDWAKLKLTADDFEIGSVNESNDNLTYESQKIRKDSRLRVKDLIPVSKAVHIPIKSGYEYFFTTFDENKRYLGNNLQVVRPWGSIVETIKLDPRVCYIALLVRSTPVEKIYPSNVSEALPGYIWTAGQPEFGKLKDGSVYTKGRNLLTGTSNVFAEGLNVQSENSFRWVDGSKDMIRGQQITVSAQFDVDSIVYDTDELYHRTLVEPGIMFKNGTTKWCTVVHTSSDPSTYHGRIYGTFSIPDEEIEQFRQLHVYVQNVKSGKAKISKPMVTLGDEHYPWSSAPEDVDNPTEAV</sequence>
<dbReference type="GeneID" id="82202288"/>
<dbReference type="AlphaFoldDB" id="A0A1U7NHJ3"/>
<proteinExistence type="predicted"/>
<organism evidence="1 2">
    <name type="scientific">Ileibacterium valens</name>
    <dbReference type="NCBI Taxonomy" id="1862668"/>
    <lineage>
        <taxon>Bacteria</taxon>
        <taxon>Bacillati</taxon>
        <taxon>Bacillota</taxon>
        <taxon>Erysipelotrichia</taxon>
        <taxon>Erysipelotrichales</taxon>
        <taxon>Erysipelotrichaceae</taxon>
        <taxon>Ileibacterium</taxon>
    </lineage>
</organism>
<comment type="caution">
    <text evidence="1">The sequence shown here is derived from an EMBL/GenBank/DDBJ whole genome shotgun (WGS) entry which is preliminary data.</text>
</comment>
<protein>
    <submittedName>
        <fullName evidence="1">Uncharacterized protein</fullName>
    </submittedName>
</protein>